<dbReference type="Proteomes" id="UP000184386">
    <property type="component" value="Unassembled WGS sequence"/>
</dbReference>
<evidence type="ECO:0000256" key="1">
    <source>
        <dbReference type="ARBA" id="ARBA00004651"/>
    </source>
</evidence>
<keyword evidence="5 7" id="KW-1133">Transmembrane helix</keyword>
<keyword evidence="3" id="KW-1003">Cell membrane</keyword>
<dbReference type="InterPro" id="IPR000515">
    <property type="entry name" value="MetI-like"/>
</dbReference>
<dbReference type="CDD" id="cd06261">
    <property type="entry name" value="TM_PBP2"/>
    <property type="match status" value="1"/>
</dbReference>
<dbReference type="GO" id="GO:0055085">
    <property type="term" value="P:transmembrane transport"/>
    <property type="evidence" value="ECO:0007669"/>
    <property type="project" value="InterPro"/>
</dbReference>
<feature type="transmembrane region" description="Helical" evidence="7">
    <location>
        <begin position="126"/>
        <end position="145"/>
    </location>
</feature>
<evidence type="ECO:0000256" key="2">
    <source>
        <dbReference type="ARBA" id="ARBA00022448"/>
    </source>
</evidence>
<evidence type="ECO:0000256" key="3">
    <source>
        <dbReference type="ARBA" id="ARBA00022475"/>
    </source>
</evidence>
<feature type="transmembrane region" description="Helical" evidence="7">
    <location>
        <begin position="157"/>
        <end position="178"/>
    </location>
</feature>
<evidence type="ECO:0000256" key="7">
    <source>
        <dbReference type="RuleBase" id="RU363032"/>
    </source>
</evidence>
<feature type="transmembrane region" description="Helical" evidence="7">
    <location>
        <begin position="91"/>
        <end position="114"/>
    </location>
</feature>
<dbReference type="InterPro" id="IPR035906">
    <property type="entry name" value="MetI-like_sf"/>
</dbReference>
<feature type="transmembrane region" description="Helical" evidence="7">
    <location>
        <begin position="271"/>
        <end position="291"/>
    </location>
</feature>
<dbReference type="Pfam" id="PF00528">
    <property type="entry name" value="BPD_transp_1"/>
    <property type="match status" value="1"/>
</dbReference>
<keyword evidence="4 7" id="KW-0812">Transmembrane</keyword>
<feature type="domain" description="ABC transmembrane type-1" evidence="8">
    <location>
        <begin position="91"/>
        <end position="292"/>
    </location>
</feature>
<keyword evidence="2 7" id="KW-0813">Transport</keyword>
<accession>A0A1M6YRV5</accession>
<dbReference type="PANTHER" id="PTHR43744">
    <property type="entry name" value="ABC TRANSPORTER PERMEASE PROTEIN MG189-RELATED-RELATED"/>
    <property type="match status" value="1"/>
</dbReference>
<evidence type="ECO:0000256" key="6">
    <source>
        <dbReference type="ARBA" id="ARBA00023136"/>
    </source>
</evidence>
<gene>
    <name evidence="9" type="ORF">SAMN02745136_04369</name>
</gene>
<evidence type="ECO:0000256" key="5">
    <source>
        <dbReference type="ARBA" id="ARBA00022989"/>
    </source>
</evidence>
<organism evidence="9 10">
    <name type="scientific">Anaerocolumna jejuensis DSM 15929</name>
    <dbReference type="NCBI Taxonomy" id="1121322"/>
    <lineage>
        <taxon>Bacteria</taxon>
        <taxon>Bacillati</taxon>
        <taxon>Bacillota</taxon>
        <taxon>Clostridia</taxon>
        <taxon>Lachnospirales</taxon>
        <taxon>Lachnospiraceae</taxon>
        <taxon>Anaerocolumna</taxon>
    </lineage>
</organism>
<keyword evidence="10" id="KW-1185">Reference proteome</keyword>
<dbReference type="AlphaFoldDB" id="A0A1M6YRV5"/>
<reference evidence="9 10" key="1">
    <citation type="submission" date="2016-11" db="EMBL/GenBank/DDBJ databases">
        <authorList>
            <person name="Jaros S."/>
            <person name="Januszkiewicz K."/>
            <person name="Wedrychowicz H."/>
        </authorList>
    </citation>
    <scope>NUCLEOTIDE SEQUENCE [LARGE SCALE GENOMIC DNA]</scope>
    <source>
        <strain evidence="9 10">DSM 15929</strain>
    </source>
</reference>
<protein>
    <submittedName>
        <fullName evidence="9">Putative aldouronate transport system permease protein</fullName>
    </submittedName>
</protein>
<evidence type="ECO:0000313" key="9">
    <source>
        <dbReference type="EMBL" id="SHL20835.1"/>
    </source>
</evidence>
<dbReference type="Gene3D" id="1.10.3720.10">
    <property type="entry name" value="MetI-like"/>
    <property type="match status" value="1"/>
</dbReference>
<feature type="transmembrane region" description="Helical" evidence="7">
    <location>
        <begin position="26"/>
        <end position="52"/>
    </location>
</feature>
<sequence>MKKESIHIKKKRNFAVRLKNMTPIDILYQIFVYVTVTVFALICLYPILYVFAISITPYAEYLENPLKLIPGKLDLSAYYKLLHLPLIYSGYRVTIFITIAGTLLNIILLCITAYPLSKKDLKGRNVILALITFTMFFNGGLIPNFYIIRSLYLYDTIWALILPGCLGAYNLILMKNFISGIPASLEESAYIDGANEFQVLWRIIVPLSKPAIATFVIFHVVSQWNSYFNAIIYTSKRSLWPLMLVLREMVVDDGMALANQSTAADSLTNPYTLKMATIIVCVLPILCIYPFMQRYFTKGLLVGSVKG</sequence>
<evidence type="ECO:0000259" key="8">
    <source>
        <dbReference type="PROSITE" id="PS50928"/>
    </source>
</evidence>
<keyword evidence="6 7" id="KW-0472">Membrane</keyword>
<name>A0A1M6YRV5_9FIRM</name>
<dbReference type="SUPFAM" id="SSF161098">
    <property type="entry name" value="MetI-like"/>
    <property type="match status" value="1"/>
</dbReference>
<dbReference type="STRING" id="1121322.SAMN02745136_04369"/>
<dbReference type="GO" id="GO:0005886">
    <property type="term" value="C:plasma membrane"/>
    <property type="evidence" value="ECO:0007669"/>
    <property type="project" value="UniProtKB-SubCell"/>
</dbReference>
<dbReference type="RefSeq" id="WP_207650855.1">
    <property type="nucleotide sequence ID" value="NZ_FRAC01000026.1"/>
</dbReference>
<dbReference type="PROSITE" id="PS50928">
    <property type="entry name" value="ABC_TM1"/>
    <property type="match status" value="1"/>
</dbReference>
<proteinExistence type="inferred from homology"/>
<evidence type="ECO:0000313" key="10">
    <source>
        <dbReference type="Proteomes" id="UP000184386"/>
    </source>
</evidence>
<comment type="subcellular location">
    <subcellularLocation>
        <location evidence="1 7">Cell membrane</location>
        <topology evidence="1 7">Multi-pass membrane protein</topology>
    </subcellularLocation>
</comment>
<dbReference type="PANTHER" id="PTHR43744:SF9">
    <property type="entry name" value="POLYGALACTURONAN_RHAMNOGALACTURONAN TRANSPORT SYSTEM PERMEASE PROTEIN YTCP"/>
    <property type="match status" value="1"/>
</dbReference>
<evidence type="ECO:0000256" key="4">
    <source>
        <dbReference type="ARBA" id="ARBA00022692"/>
    </source>
</evidence>
<feature type="transmembrane region" description="Helical" evidence="7">
    <location>
        <begin position="199"/>
        <end position="221"/>
    </location>
</feature>
<dbReference type="EMBL" id="FRAC01000026">
    <property type="protein sequence ID" value="SHL20835.1"/>
    <property type="molecule type" value="Genomic_DNA"/>
</dbReference>
<comment type="similarity">
    <text evidence="7">Belongs to the binding-protein-dependent transport system permease family.</text>
</comment>